<dbReference type="Pfam" id="PF05991">
    <property type="entry name" value="NYN_YacP"/>
    <property type="match status" value="1"/>
</dbReference>
<gene>
    <name evidence="1" type="ORF">ETAA1_01940</name>
</gene>
<reference evidence="1 2" key="1">
    <citation type="submission" date="2019-02" db="EMBL/GenBank/DDBJ databases">
        <title>Deep-cultivation of Planctomycetes and their phenomic and genomic characterization uncovers novel biology.</title>
        <authorList>
            <person name="Wiegand S."/>
            <person name="Jogler M."/>
            <person name="Boedeker C."/>
            <person name="Pinto D."/>
            <person name="Vollmers J."/>
            <person name="Rivas-Marin E."/>
            <person name="Kohn T."/>
            <person name="Peeters S.H."/>
            <person name="Heuer A."/>
            <person name="Rast P."/>
            <person name="Oberbeckmann S."/>
            <person name="Bunk B."/>
            <person name="Jeske O."/>
            <person name="Meyerdierks A."/>
            <person name="Storesund J.E."/>
            <person name="Kallscheuer N."/>
            <person name="Luecker S."/>
            <person name="Lage O.M."/>
            <person name="Pohl T."/>
            <person name="Merkel B.J."/>
            <person name="Hornburger P."/>
            <person name="Mueller R.-W."/>
            <person name="Bruemmer F."/>
            <person name="Labrenz M."/>
            <person name="Spormann A.M."/>
            <person name="Op den Camp H."/>
            <person name="Overmann J."/>
            <person name="Amann R."/>
            <person name="Jetten M.S.M."/>
            <person name="Mascher T."/>
            <person name="Medema M.H."/>
            <person name="Devos D.P."/>
            <person name="Kaster A.-K."/>
            <person name="Ovreas L."/>
            <person name="Rohde M."/>
            <person name="Galperin M.Y."/>
            <person name="Jogler C."/>
        </authorList>
    </citation>
    <scope>NUCLEOTIDE SEQUENCE [LARGE SCALE GENOMIC DNA]</scope>
    <source>
        <strain evidence="1 2">ETA_A1</strain>
    </source>
</reference>
<dbReference type="PANTHER" id="PTHR34547">
    <property type="entry name" value="YACP-LIKE NYN DOMAIN PROTEIN"/>
    <property type="match status" value="1"/>
</dbReference>
<dbReference type="Proteomes" id="UP000319576">
    <property type="component" value="Chromosome"/>
</dbReference>
<dbReference type="OrthoDB" id="286832at2"/>
<dbReference type="KEGG" id="uli:ETAA1_01940"/>
<evidence type="ECO:0000313" key="2">
    <source>
        <dbReference type="Proteomes" id="UP000319576"/>
    </source>
</evidence>
<accession>A0A517XLD8</accession>
<dbReference type="PANTHER" id="PTHR34547:SF1">
    <property type="entry name" value="YACP-LIKE NYN DOMAIN PROTEIN"/>
    <property type="match status" value="1"/>
</dbReference>
<organism evidence="1 2">
    <name type="scientific">Urbifossiella limnaea</name>
    <dbReference type="NCBI Taxonomy" id="2528023"/>
    <lineage>
        <taxon>Bacteria</taxon>
        <taxon>Pseudomonadati</taxon>
        <taxon>Planctomycetota</taxon>
        <taxon>Planctomycetia</taxon>
        <taxon>Gemmatales</taxon>
        <taxon>Gemmataceae</taxon>
        <taxon>Urbifossiella</taxon>
    </lineage>
</organism>
<evidence type="ECO:0000313" key="1">
    <source>
        <dbReference type="EMBL" id="QDU18309.1"/>
    </source>
</evidence>
<dbReference type="AlphaFoldDB" id="A0A517XLD8"/>
<protein>
    <submittedName>
        <fullName evidence="1">YacP-like NYN domain protein</fullName>
    </submittedName>
</protein>
<sequence>MRGEPVVFLIDGYNLMHAVGMLRVGLPKKQFAPARARFLDWLADAARGRPDTLRVVFDAVHGPAPSAEHGHRGLRVRFAFAQTADEQIEELVRAVNVPKAAAVVSNDGQVQEAARRRGCGVFTCQAFVDWLIAPPRDPGAPPPPDDKPVPEPTAAELAAWEAAFRMKG</sequence>
<keyword evidence="2" id="KW-1185">Reference proteome</keyword>
<proteinExistence type="predicted"/>
<name>A0A517XLD8_9BACT</name>
<dbReference type="InterPro" id="IPR010298">
    <property type="entry name" value="YacP-like"/>
</dbReference>
<dbReference type="EMBL" id="CP036273">
    <property type="protein sequence ID" value="QDU18309.1"/>
    <property type="molecule type" value="Genomic_DNA"/>
</dbReference>